<gene>
    <name evidence="3" type="primary">LOC111124338</name>
</gene>
<evidence type="ECO:0000313" key="2">
    <source>
        <dbReference type="Proteomes" id="UP000694844"/>
    </source>
</evidence>
<sequence length="217" mass="24224">MSPAYSRSPVLYGLCLSAWELVTASRQKIGILISMVTLTLSAGTVIGMAFDRDLNPIQRYDKQSCALQASFGLLGVGAGLQFLLLSFLSYQVIRTRKSKKRVDDYHVNVSANGLSGLFGKQVTAVNIQTCGWWGHPCECYSQFLSCYCLNPFDLLALSVGMTLYVTLLTSAADFWYYFWLGQRCLCVLEHFTLVCDRVLPSSRREVQRSQTPGCVLR</sequence>
<keyword evidence="1" id="KW-1133">Transmembrane helix</keyword>
<feature type="transmembrane region" description="Helical" evidence="1">
    <location>
        <begin position="70"/>
        <end position="93"/>
    </location>
</feature>
<dbReference type="GeneID" id="111124338"/>
<evidence type="ECO:0000313" key="3">
    <source>
        <dbReference type="RefSeq" id="XP_022322897.1"/>
    </source>
</evidence>
<keyword evidence="1" id="KW-0472">Membrane</keyword>
<feature type="transmembrane region" description="Helical" evidence="1">
    <location>
        <begin position="154"/>
        <end position="179"/>
    </location>
</feature>
<protein>
    <submittedName>
        <fullName evidence="3">Uncharacterized protein LOC111124338</fullName>
    </submittedName>
</protein>
<reference evidence="3" key="1">
    <citation type="submission" date="2025-08" db="UniProtKB">
        <authorList>
            <consortium name="RefSeq"/>
        </authorList>
    </citation>
    <scope>IDENTIFICATION</scope>
    <source>
        <tissue evidence="3">Whole sample</tissue>
    </source>
</reference>
<dbReference type="AlphaFoldDB" id="A0A8B8D432"/>
<dbReference type="KEGG" id="cvn:111124338"/>
<feature type="transmembrane region" description="Helical" evidence="1">
    <location>
        <begin position="29"/>
        <end position="50"/>
    </location>
</feature>
<organism evidence="2 3">
    <name type="scientific">Crassostrea virginica</name>
    <name type="common">Eastern oyster</name>
    <dbReference type="NCBI Taxonomy" id="6565"/>
    <lineage>
        <taxon>Eukaryota</taxon>
        <taxon>Metazoa</taxon>
        <taxon>Spiralia</taxon>
        <taxon>Lophotrochozoa</taxon>
        <taxon>Mollusca</taxon>
        <taxon>Bivalvia</taxon>
        <taxon>Autobranchia</taxon>
        <taxon>Pteriomorphia</taxon>
        <taxon>Ostreida</taxon>
        <taxon>Ostreoidea</taxon>
        <taxon>Ostreidae</taxon>
        <taxon>Crassostrea</taxon>
    </lineage>
</organism>
<accession>A0A8B8D432</accession>
<dbReference type="OrthoDB" id="10366677at2759"/>
<keyword evidence="2" id="KW-1185">Reference proteome</keyword>
<keyword evidence="1" id="KW-0812">Transmembrane</keyword>
<dbReference type="Proteomes" id="UP000694844">
    <property type="component" value="Chromosome 3"/>
</dbReference>
<name>A0A8B8D432_CRAVI</name>
<evidence type="ECO:0000256" key="1">
    <source>
        <dbReference type="SAM" id="Phobius"/>
    </source>
</evidence>
<proteinExistence type="predicted"/>
<dbReference type="RefSeq" id="XP_022322897.1">
    <property type="nucleotide sequence ID" value="XM_022467189.1"/>
</dbReference>